<evidence type="ECO:0000313" key="2">
    <source>
        <dbReference type="Proteomes" id="UP000026915"/>
    </source>
</evidence>
<accession>A0A061FRL5</accession>
<reference evidence="1 2" key="1">
    <citation type="journal article" date="2013" name="Genome Biol.">
        <title>The genome sequence of the most widely cultivated cacao type and its use to identify candidate genes regulating pod color.</title>
        <authorList>
            <person name="Motamayor J.C."/>
            <person name="Mockaitis K."/>
            <person name="Schmutz J."/>
            <person name="Haiminen N."/>
            <person name="Iii D.L."/>
            <person name="Cornejo O."/>
            <person name="Findley S.D."/>
            <person name="Zheng P."/>
            <person name="Utro F."/>
            <person name="Royaert S."/>
            <person name="Saski C."/>
            <person name="Jenkins J."/>
            <person name="Podicheti R."/>
            <person name="Zhao M."/>
            <person name="Scheffler B.E."/>
            <person name="Stack J.C."/>
            <person name="Feltus F.A."/>
            <person name="Mustiga G.M."/>
            <person name="Amores F."/>
            <person name="Phillips W."/>
            <person name="Marelli J.P."/>
            <person name="May G.D."/>
            <person name="Shapiro H."/>
            <person name="Ma J."/>
            <person name="Bustamante C.D."/>
            <person name="Schnell R.J."/>
            <person name="Main D."/>
            <person name="Gilbert D."/>
            <person name="Parida L."/>
            <person name="Kuhn D.N."/>
        </authorList>
    </citation>
    <scope>NUCLEOTIDE SEQUENCE [LARGE SCALE GENOMIC DNA]</scope>
    <source>
        <strain evidence="2">cv. Matina 1-6</strain>
    </source>
</reference>
<keyword evidence="2" id="KW-1185">Reference proteome</keyword>
<dbReference type="Gramene" id="EOY19558">
    <property type="protein sequence ID" value="EOY19558"/>
    <property type="gene ID" value="TCM_044695"/>
</dbReference>
<dbReference type="Proteomes" id="UP000026915">
    <property type="component" value="Chromosome 10"/>
</dbReference>
<protein>
    <submittedName>
        <fullName evidence="1">Uncharacterized protein</fullName>
    </submittedName>
</protein>
<name>A0A061FRL5_THECC</name>
<gene>
    <name evidence="1" type="ORF">TCM_044695</name>
</gene>
<dbReference type="HOGENOM" id="CLU_1638384_0_0_1"/>
<dbReference type="EMBL" id="CM001888">
    <property type="protein sequence ID" value="EOY19558.1"/>
    <property type="molecule type" value="Genomic_DNA"/>
</dbReference>
<dbReference type="AlphaFoldDB" id="A0A061FRL5"/>
<evidence type="ECO:0000313" key="1">
    <source>
        <dbReference type="EMBL" id="EOY19558.1"/>
    </source>
</evidence>
<organism evidence="1 2">
    <name type="scientific">Theobroma cacao</name>
    <name type="common">Cacao</name>
    <name type="synonym">Cocoa</name>
    <dbReference type="NCBI Taxonomy" id="3641"/>
    <lineage>
        <taxon>Eukaryota</taxon>
        <taxon>Viridiplantae</taxon>
        <taxon>Streptophyta</taxon>
        <taxon>Embryophyta</taxon>
        <taxon>Tracheophyta</taxon>
        <taxon>Spermatophyta</taxon>
        <taxon>Magnoliopsida</taxon>
        <taxon>eudicotyledons</taxon>
        <taxon>Gunneridae</taxon>
        <taxon>Pentapetalae</taxon>
        <taxon>rosids</taxon>
        <taxon>malvids</taxon>
        <taxon>Malvales</taxon>
        <taxon>Malvaceae</taxon>
        <taxon>Byttnerioideae</taxon>
        <taxon>Theobroma</taxon>
    </lineage>
</organism>
<dbReference type="InParanoid" id="A0A061FRL5"/>
<sequence>MLKSFSDYDMYHQKLFSRQEFDPLTSPQVSLFINSAIFPSSPGVAISDPHLLPNVFSERTECTTGSRVYLLRVRVDGNFIQFENAEKPKQTKVSVLARRSHGAFLLLQDGIPHTLSLNVTLATFCFGSETQPKYLKSNDAADNLAKEGVARPNNPLWVLGDD</sequence>
<proteinExistence type="predicted"/>